<evidence type="ECO:0000259" key="4">
    <source>
        <dbReference type="Pfam" id="PF00685"/>
    </source>
</evidence>
<dbReference type="PANTHER" id="PTHR11783">
    <property type="entry name" value="SULFOTRANSFERASE SULT"/>
    <property type="match status" value="1"/>
</dbReference>
<dbReference type="EC" id="2.8.2.-" evidence="3"/>
<dbReference type="GO" id="GO:0008146">
    <property type="term" value="F:sulfotransferase activity"/>
    <property type="evidence" value="ECO:0007669"/>
    <property type="project" value="InterPro"/>
</dbReference>
<evidence type="ECO:0000256" key="2">
    <source>
        <dbReference type="ARBA" id="ARBA00022679"/>
    </source>
</evidence>
<feature type="domain" description="Sulfotransferase" evidence="4">
    <location>
        <begin position="68"/>
        <end position="327"/>
    </location>
</feature>
<dbReference type="Gramene" id="PRQ40565">
    <property type="protein sequence ID" value="PRQ40565"/>
    <property type="gene ID" value="RchiOBHm_Chr4g0437391"/>
</dbReference>
<name>A0A2P6R296_ROSCH</name>
<gene>
    <name evidence="5" type="ORF">RchiOBHm_Chr4g0437391</name>
</gene>
<comment type="similarity">
    <text evidence="1 3">Belongs to the sulfotransferase 1 family.</text>
</comment>
<keyword evidence="6" id="KW-1185">Reference proteome</keyword>
<dbReference type="InterPro" id="IPR027417">
    <property type="entry name" value="P-loop_NTPase"/>
</dbReference>
<dbReference type="Pfam" id="PF00685">
    <property type="entry name" value="Sulfotransfer_1"/>
    <property type="match status" value="1"/>
</dbReference>
<organism evidence="5 6">
    <name type="scientific">Rosa chinensis</name>
    <name type="common">China rose</name>
    <dbReference type="NCBI Taxonomy" id="74649"/>
    <lineage>
        <taxon>Eukaryota</taxon>
        <taxon>Viridiplantae</taxon>
        <taxon>Streptophyta</taxon>
        <taxon>Embryophyta</taxon>
        <taxon>Tracheophyta</taxon>
        <taxon>Spermatophyta</taxon>
        <taxon>Magnoliopsida</taxon>
        <taxon>eudicotyledons</taxon>
        <taxon>Gunneridae</taxon>
        <taxon>Pentapetalae</taxon>
        <taxon>rosids</taxon>
        <taxon>fabids</taxon>
        <taxon>Rosales</taxon>
        <taxon>Rosaceae</taxon>
        <taxon>Rosoideae</taxon>
        <taxon>Rosoideae incertae sedis</taxon>
        <taxon>Rosa</taxon>
    </lineage>
</organism>
<protein>
    <recommendedName>
        <fullName evidence="3">Sulfotransferase</fullName>
        <ecNumber evidence="3">2.8.2.-</ecNumber>
    </recommendedName>
</protein>
<sequence>MSLPQTPPSLPQYLQEIELSQETRDLISTLPAEKGLISGHLHQYQGFWYPTMHIQKVLASQKHFQAQDTDILLATTPKSGTTWLKAILFALVKRVHYHPDPQNMDHPLLTNNPHVLVPFLENKHSGKNQIPDPTSYAPPRLFSTHLPLAHLPQSVKDSACKVVYLCRNPKDIIVSLWHFTNRVRHKSMGTNSLEEVFEYFRRGVSGYGPFWDHVLGYWKESLEGPETVFFLKYEEMKEKPGLQLRRLAEFLGCPFSPKEEAQGVVDNILRLCSFENLSNLDVNKNEKLSTGMENSAFFRRGEAGDWRNYLTAEMVEQLDRIIEEKLQVICVCAGDWRNCLTAETVEQLDRITEEKRQGSGLKF</sequence>
<dbReference type="Gene3D" id="3.40.50.300">
    <property type="entry name" value="P-loop containing nucleotide triphosphate hydrolases"/>
    <property type="match status" value="1"/>
</dbReference>
<dbReference type="InterPro" id="IPR000863">
    <property type="entry name" value="Sulfotransferase_dom"/>
</dbReference>
<evidence type="ECO:0000313" key="5">
    <source>
        <dbReference type="EMBL" id="PRQ40565.1"/>
    </source>
</evidence>
<comment type="caution">
    <text evidence="5">The sequence shown here is derived from an EMBL/GenBank/DDBJ whole genome shotgun (WGS) entry which is preliminary data.</text>
</comment>
<accession>A0A2P6R296</accession>
<reference evidence="5 6" key="1">
    <citation type="journal article" date="2018" name="Nat. Genet.">
        <title>The Rosa genome provides new insights in the design of modern roses.</title>
        <authorList>
            <person name="Bendahmane M."/>
        </authorList>
    </citation>
    <scope>NUCLEOTIDE SEQUENCE [LARGE SCALE GENOMIC DNA]</scope>
    <source>
        <strain evidence="6">cv. Old Blush</strain>
    </source>
</reference>
<dbReference type="AlphaFoldDB" id="A0A2P6R296"/>
<dbReference type="EMBL" id="PDCK01000042">
    <property type="protein sequence ID" value="PRQ40565.1"/>
    <property type="molecule type" value="Genomic_DNA"/>
</dbReference>
<evidence type="ECO:0000256" key="3">
    <source>
        <dbReference type="RuleBase" id="RU361155"/>
    </source>
</evidence>
<proteinExistence type="inferred from homology"/>
<dbReference type="Proteomes" id="UP000238479">
    <property type="component" value="Chromosome 4"/>
</dbReference>
<evidence type="ECO:0000256" key="1">
    <source>
        <dbReference type="ARBA" id="ARBA00005771"/>
    </source>
</evidence>
<dbReference type="SUPFAM" id="SSF52540">
    <property type="entry name" value="P-loop containing nucleoside triphosphate hydrolases"/>
    <property type="match status" value="1"/>
</dbReference>
<keyword evidence="2 3" id="KW-0808">Transferase</keyword>
<dbReference type="OMA" id="VPLMCHI"/>
<evidence type="ECO:0000313" key="6">
    <source>
        <dbReference type="Proteomes" id="UP000238479"/>
    </source>
</evidence>